<keyword evidence="3 6" id="KW-0812">Transmembrane</keyword>
<name>A0A2G1BQF3_9FLAO</name>
<dbReference type="InterPro" id="IPR010432">
    <property type="entry name" value="RDD"/>
</dbReference>
<dbReference type="Pfam" id="PF06271">
    <property type="entry name" value="RDD"/>
    <property type="match status" value="1"/>
</dbReference>
<dbReference type="AlphaFoldDB" id="A0A2G1BQF3"/>
<dbReference type="Proteomes" id="UP000222163">
    <property type="component" value="Unassembled WGS sequence"/>
</dbReference>
<feature type="transmembrane region" description="Helical" evidence="6">
    <location>
        <begin position="44"/>
        <end position="65"/>
    </location>
</feature>
<feature type="transmembrane region" description="Helical" evidence="6">
    <location>
        <begin position="14"/>
        <end position="32"/>
    </location>
</feature>
<evidence type="ECO:0000256" key="4">
    <source>
        <dbReference type="ARBA" id="ARBA00022989"/>
    </source>
</evidence>
<dbReference type="InterPro" id="IPR051791">
    <property type="entry name" value="Pra-immunoreactive"/>
</dbReference>
<evidence type="ECO:0000256" key="5">
    <source>
        <dbReference type="ARBA" id="ARBA00023136"/>
    </source>
</evidence>
<organism evidence="8 9">
    <name type="scientific">Tenacibaculum discolor</name>
    <dbReference type="NCBI Taxonomy" id="361581"/>
    <lineage>
        <taxon>Bacteria</taxon>
        <taxon>Pseudomonadati</taxon>
        <taxon>Bacteroidota</taxon>
        <taxon>Flavobacteriia</taxon>
        <taxon>Flavobacteriales</taxon>
        <taxon>Flavobacteriaceae</taxon>
        <taxon>Tenacibaculum</taxon>
    </lineage>
</organism>
<evidence type="ECO:0000256" key="1">
    <source>
        <dbReference type="ARBA" id="ARBA00004651"/>
    </source>
</evidence>
<evidence type="ECO:0000256" key="3">
    <source>
        <dbReference type="ARBA" id="ARBA00022692"/>
    </source>
</evidence>
<evidence type="ECO:0000313" key="8">
    <source>
        <dbReference type="EMBL" id="PHN96281.1"/>
    </source>
</evidence>
<dbReference type="GO" id="GO:0005886">
    <property type="term" value="C:plasma membrane"/>
    <property type="evidence" value="ECO:0007669"/>
    <property type="project" value="UniProtKB-SubCell"/>
</dbReference>
<gene>
    <name evidence="8" type="ORF">CSC81_15525</name>
</gene>
<evidence type="ECO:0000259" key="7">
    <source>
        <dbReference type="Pfam" id="PF06271"/>
    </source>
</evidence>
<keyword evidence="4 6" id="KW-1133">Transmembrane helix</keyword>
<dbReference type="PANTHER" id="PTHR36115">
    <property type="entry name" value="PROLINE-RICH ANTIGEN HOMOLOG-RELATED"/>
    <property type="match status" value="1"/>
</dbReference>
<comment type="caution">
    <text evidence="8">The sequence shown here is derived from an EMBL/GenBank/DDBJ whole genome shotgun (WGS) entry which is preliminary data.</text>
</comment>
<reference evidence="8 9" key="1">
    <citation type="journal article" date="2016" name="Nat. Commun.">
        <title>Microbial interactions lead to rapid micro-scale successions on model marine particles.</title>
        <authorList>
            <person name="Datta M.S."/>
            <person name="Sliwerska E."/>
            <person name="Gore J."/>
            <person name="Polz M.F."/>
            <person name="Cordero O.X."/>
        </authorList>
    </citation>
    <scope>NUCLEOTIDE SEQUENCE [LARGE SCALE GENOMIC DNA]</scope>
    <source>
        <strain evidence="8 9">4G03</strain>
    </source>
</reference>
<keyword evidence="5 6" id="KW-0472">Membrane</keyword>
<accession>A0A2G1BQF3</accession>
<evidence type="ECO:0000256" key="2">
    <source>
        <dbReference type="ARBA" id="ARBA00022475"/>
    </source>
</evidence>
<comment type="subcellular location">
    <subcellularLocation>
        <location evidence="1">Cell membrane</location>
        <topology evidence="1">Multi-pass membrane protein</topology>
    </subcellularLocation>
</comment>
<keyword evidence="2" id="KW-1003">Cell membrane</keyword>
<evidence type="ECO:0000256" key="6">
    <source>
        <dbReference type="SAM" id="Phobius"/>
    </source>
</evidence>
<protein>
    <submittedName>
        <fullName evidence="8">Transporter</fullName>
    </submittedName>
</protein>
<proteinExistence type="predicted"/>
<sequence>MLENKITVSIGDRFVAGLVDYSIIYGFFFFFISQYGEPNSEGGYSITGLPVLVPIIFWGFFTIGLEKLFGATLGNLLLKIKPISLEENNKVTFTQSLKRHLLDPIDMFLFGFIGIIVMKNTEKKQRLGDLWAKTIVIKS</sequence>
<evidence type="ECO:0000313" key="9">
    <source>
        <dbReference type="Proteomes" id="UP000222163"/>
    </source>
</evidence>
<dbReference type="EMBL" id="PDUU01000020">
    <property type="protein sequence ID" value="PHN96281.1"/>
    <property type="molecule type" value="Genomic_DNA"/>
</dbReference>
<feature type="domain" description="RDD" evidence="7">
    <location>
        <begin position="8"/>
        <end position="133"/>
    </location>
</feature>